<feature type="signal peptide" evidence="1">
    <location>
        <begin position="1"/>
        <end position="19"/>
    </location>
</feature>
<evidence type="ECO:0000256" key="1">
    <source>
        <dbReference type="SAM" id="SignalP"/>
    </source>
</evidence>
<keyword evidence="1" id="KW-0732">Signal</keyword>
<gene>
    <name evidence="2" type="ORF">M441DRAFT_441255</name>
</gene>
<organism evidence="2 3">
    <name type="scientific">Trichoderma asperellum (strain ATCC 204424 / CBS 433.97 / NBRC 101777)</name>
    <dbReference type="NCBI Taxonomy" id="1042311"/>
    <lineage>
        <taxon>Eukaryota</taxon>
        <taxon>Fungi</taxon>
        <taxon>Dikarya</taxon>
        <taxon>Ascomycota</taxon>
        <taxon>Pezizomycotina</taxon>
        <taxon>Sordariomycetes</taxon>
        <taxon>Hypocreomycetidae</taxon>
        <taxon>Hypocreales</taxon>
        <taxon>Hypocreaceae</taxon>
        <taxon>Trichoderma</taxon>
    </lineage>
</organism>
<proteinExistence type="predicted"/>
<sequence>MHLFCRLVLGCTCTMIGIGRVPECRVEAAVLDISTKIVHVHCTRDAWDLLTIAEVGGTMRALSQCWAAAILKEHMNATWQVRVGMAVTISSPIYT</sequence>
<protein>
    <recommendedName>
        <fullName evidence="4">Secreted protein</fullName>
    </recommendedName>
</protein>
<evidence type="ECO:0000313" key="3">
    <source>
        <dbReference type="Proteomes" id="UP000240493"/>
    </source>
</evidence>
<dbReference type="EMBL" id="KZ679264">
    <property type="protein sequence ID" value="PTB39616.1"/>
    <property type="molecule type" value="Genomic_DNA"/>
</dbReference>
<reference evidence="2 3" key="1">
    <citation type="submission" date="2016-07" db="EMBL/GenBank/DDBJ databases">
        <title>Multiple horizontal gene transfer events from other fungi enriched the ability of initially mycotrophic Trichoderma (Ascomycota) to feed on dead plant biomass.</title>
        <authorList>
            <consortium name="DOE Joint Genome Institute"/>
            <person name="Aerts A."/>
            <person name="Atanasova L."/>
            <person name="Chenthamara K."/>
            <person name="Zhang J."/>
            <person name="Grujic M."/>
            <person name="Henrissat B."/>
            <person name="Kuo A."/>
            <person name="Salamov A."/>
            <person name="Lipzen A."/>
            <person name="Labutti K."/>
            <person name="Barry K."/>
            <person name="Miao Y."/>
            <person name="Rahimi M.J."/>
            <person name="Shen Q."/>
            <person name="Grigoriev I.V."/>
            <person name="Kubicek C.P."/>
            <person name="Druzhinina I.S."/>
        </authorList>
    </citation>
    <scope>NUCLEOTIDE SEQUENCE [LARGE SCALE GENOMIC DNA]</scope>
    <source>
        <strain evidence="2 3">CBS 433.97</strain>
    </source>
</reference>
<feature type="chain" id="PRO_5015619742" description="Secreted protein" evidence="1">
    <location>
        <begin position="20"/>
        <end position="95"/>
    </location>
</feature>
<dbReference type="AlphaFoldDB" id="A0A2T3Z461"/>
<evidence type="ECO:0000313" key="2">
    <source>
        <dbReference type="EMBL" id="PTB39616.1"/>
    </source>
</evidence>
<evidence type="ECO:0008006" key="4">
    <source>
        <dbReference type="Google" id="ProtNLM"/>
    </source>
</evidence>
<dbReference type="Proteomes" id="UP000240493">
    <property type="component" value="Unassembled WGS sequence"/>
</dbReference>
<accession>A0A2T3Z461</accession>
<name>A0A2T3Z461_TRIA4</name>
<keyword evidence="3" id="KW-1185">Reference proteome</keyword>